<accession>A0ABU1WQ25</accession>
<dbReference type="InterPro" id="IPR019546">
    <property type="entry name" value="TAT_signal_bac_arc"/>
</dbReference>
<organism evidence="3 4">
    <name type="scientific">Hydrogenophaga palleronii</name>
    <dbReference type="NCBI Taxonomy" id="65655"/>
    <lineage>
        <taxon>Bacteria</taxon>
        <taxon>Pseudomonadati</taxon>
        <taxon>Pseudomonadota</taxon>
        <taxon>Betaproteobacteria</taxon>
        <taxon>Burkholderiales</taxon>
        <taxon>Comamonadaceae</taxon>
        <taxon>Hydrogenophaga</taxon>
    </lineage>
</organism>
<dbReference type="Proteomes" id="UP001265700">
    <property type="component" value="Unassembled WGS sequence"/>
</dbReference>
<dbReference type="InterPro" id="IPR038404">
    <property type="entry name" value="TRAP_DctP_sf"/>
</dbReference>
<keyword evidence="1" id="KW-0732">Signal</keyword>
<dbReference type="InterPro" id="IPR018389">
    <property type="entry name" value="DctP_fam"/>
</dbReference>
<dbReference type="Pfam" id="PF03480">
    <property type="entry name" value="DctP"/>
    <property type="match status" value="1"/>
</dbReference>
<feature type="region of interest" description="Disordered" evidence="2">
    <location>
        <begin position="1"/>
        <end position="20"/>
    </location>
</feature>
<dbReference type="NCBIfam" id="TIGR01409">
    <property type="entry name" value="TAT_signal_seq"/>
    <property type="match status" value="1"/>
</dbReference>
<dbReference type="PANTHER" id="PTHR33376:SF5">
    <property type="entry name" value="EXTRACYTOPLASMIC SOLUTE RECEPTOR PROTEIN"/>
    <property type="match status" value="1"/>
</dbReference>
<dbReference type="InterPro" id="IPR006311">
    <property type="entry name" value="TAT_signal"/>
</dbReference>
<reference evidence="3 4" key="1">
    <citation type="submission" date="2023-07" db="EMBL/GenBank/DDBJ databases">
        <title>Sorghum-associated microbial communities from plants grown in Nebraska, USA.</title>
        <authorList>
            <person name="Schachtman D."/>
        </authorList>
    </citation>
    <scope>NUCLEOTIDE SEQUENCE [LARGE SCALE GENOMIC DNA]</scope>
    <source>
        <strain evidence="3 4">4249</strain>
    </source>
</reference>
<evidence type="ECO:0000256" key="1">
    <source>
        <dbReference type="ARBA" id="ARBA00022729"/>
    </source>
</evidence>
<evidence type="ECO:0000256" key="2">
    <source>
        <dbReference type="SAM" id="MobiDB-lite"/>
    </source>
</evidence>
<comment type="caution">
    <text evidence="3">The sequence shown here is derived from an EMBL/GenBank/DDBJ whole genome shotgun (WGS) entry which is preliminary data.</text>
</comment>
<dbReference type="SUPFAM" id="SSF53850">
    <property type="entry name" value="Periplasmic binding protein-like II"/>
    <property type="match status" value="1"/>
</dbReference>
<dbReference type="EMBL" id="JAVDWU010000007">
    <property type="protein sequence ID" value="MDR7151395.1"/>
    <property type="molecule type" value="Genomic_DNA"/>
</dbReference>
<evidence type="ECO:0000313" key="3">
    <source>
        <dbReference type="EMBL" id="MDR7151395.1"/>
    </source>
</evidence>
<keyword evidence="4" id="KW-1185">Reference proteome</keyword>
<sequence>MPLPTLPHAQSVDTAPSTETVPSRRQALKQAAVGAAALSAAPFVLAQKKTGIKWRMQTYAGAALGAHVIKPAIEAFNKAANGEMTIELYYADQLVPTGELVRAMQKGTLDAVQSDDDSMASPADVREFGGYFPFATRYSLDVPVLFNQFGLDKIWEESYAKVDNVTWLSAGAWDPCHFATRTPINKLADLKGKKIYTFPTAGQFLARFGVVPVDLPYEDVIIALKTGELDGVAWSGITEDYTVGWADGTKYFLTNNISGAWIGHFFANTKSWNKVPPHLQALFRLAMDSSHYYRQHWYWGGEAELRVNGPKLQLTSIPDAEWATVEAEAVKFWDEKAKKNPTAAKIVAVFRKYNALMAKAGKPYRYG</sequence>
<dbReference type="PROSITE" id="PS51318">
    <property type="entry name" value="TAT"/>
    <property type="match status" value="1"/>
</dbReference>
<dbReference type="RefSeq" id="WP_310318698.1">
    <property type="nucleotide sequence ID" value="NZ_JAVDWU010000007.1"/>
</dbReference>
<dbReference type="PANTHER" id="PTHR33376">
    <property type="match status" value="1"/>
</dbReference>
<name>A0ABU1WQ25_9BURK</name>
<dbReference type="NCBIfam" id="NF037995">
    <property type="entry name" value="TRAP_S1"/>
    <property type="match status" value="1"/>
</dbReference>
<proteinExistence type="predicted"/>
<gene>
    <name evidence="3" type="ORF">J2W49_003371</name>
</gene>
<dbReference type="CDD" id="cd13683">
    <property type="entry name" value="PBP2_TRAP_DctP6_7"/>
    <property type="match status" value="1"/>
</dbReference>
<protein>
    <submittedName>
        <fullName evidence="3">TRAP-type mannitol/chloroaromatic compound transport system substrate-binding protein</fullName>
    </submittedName>
</protein>
<feature type="compositionally biased region" description="Polar residues" evidence="2">
    <location>
        <begin position="11"/>
        <end position="20"/>
    </location>
</feature>
<dbReference type="Gene3D" id="3.40.190.170">
    <property type="entry name" value="Bacterial extracellular solute-binding protein, family 7"/>
    <property type="match status" value="1"/>
</dbReference>
<evidence type="ECO:0000313" key="4">
    <source>
        <dbReference type="Proteomes" id="UP001265700"/>
    </source>
</evidence>